<evidence type="ECO:0000313" key="2">
    <source>
        <dbReference type="EMBL" id="GAT50304.1"/>
    </source>
</evidence>
<keyword evidence="3" id="KW-1185">Reference proteome</keyword>
<dbReference type="EMBL" id="DF846369">
    <property type="protein sequence ID" value="GAT50304.1"/>
    <property type="molecule type" value="Genomic_DNA"/>
</dbReference>
<dbReference type="Proteomes" id="UP000815677">
    <property type="component" value="Unassembled WGS sequence"/>
</dbReference>
<protein>
    <submittedName>
        <fullName evidence="2">Uncharacterized protein</fullName>
    </submittedName>
</protein>
<evidence type="ECO:0000256" key="1">
    <source>
        <dbReference type="SAM" id="MobiDB-lite"/>
    </source>
</evidence>
<feature type="compositionally biased region" description="Basic and acidic residues" evidence="1">
    <location>
        <begin position="106"/>
        <end position="116"/>
    </location>
</feature>
<accession>A0ABQ0LIC9</accession>
<proteinExistence type="predicted"/>
<evidence type="ECO:0000313" key="3">
    <source>
        <dbReference type="Proteomes" id="UP000815677"/>
    </source>
</evidence>
<name>A0ABQ0LIC9_MYCCL</name>
<gene>
    <name evidence="2" type="ORF">MCHLO_07558</name>
</gene>
<reference evidence="2" key="1">
    <citation type="submission" date="2014-09" db="EMBL/GenBank/DDBJ databases">
        <title>Genome sequence of the luminous mushroom Mycena chlorophos for searching fungal bioluminescence genes.</title>
        <authorList>
            <person name="Tanaka Y."/>
            <person name="Kasuga D."/>
            <person name="Oba Y."/>
            <person name="Hase S."/>
            <person name="Sato K."/>
            <person name="Oba Y."/>
            <person name="Sakakibara Y."/>
        </authorList>
    </citation>
    <scope>NUCLEOTIDE SEQUENCE</scope>
</reference>
<feature type="region of interest" description="Disordered" evidence="1">
    <location>
        <begin position="104"/>
        <end position="128"/>
    </location>
</feature>
<organism evidence="2 3">
    <name type="scientific">Mycena chlorophos</name>
    <name type="common">Agaric fungus</name>
    <name type="synonym">Agaricus chlorophos</name>
    <dbReference type="NCBI Taxonomy" id="658473"/>
    <lineage>
        <taxon>Eukaryota</taxon>
        <taxon>Fungi</taxon>
        <taxon>Dikarya</taxon>
        <taxon>Basidiomycota</taxon>
        <taxon>Agaricomycotina</taxon>
        <taxon>Agaricomycetes</taxon>
        <taxon>Agaricomycetidae</taxon>
        <taxon>Agaricales</taxon>
        <taxon>Marasmiineae</taxon>
        <taxon>Mycenaceae</taxon>
        <taxon>Mycena</taxon>
    </lineage>
</organism>
<sequence length="183" mass="19621">MAFWPHYAAIVLQRPRMASSGTIAVLTGAPGHLLVFRLAFWRREEEKNVANAQHSEVCGVATMTAPGFCPKTAMASRSFSDVASSGRSQPRTPSYWVLWAASGSGDKGRANPERRTRVVPAEGPQHSAGTPNLPAVLRFTCCCRHVTAIALTACSSPSDFHCSQKGRAESKCRQMSARSACAG</sequence>